<feature type="repeat" description="RCC1" evidence="6">
    <location>
        <begin position="146"/>
        <end position="201"/>
    </location>
</feature>
<dbReference type="PROSITE" id="PS00626">
    <property type="entry name" value="RCC1_2"/>
    <property type="match status" value="2"/>
</dbReference>
<sequence length="519" mass="56535">MGGWVCQVCLVPNDEGDISCCCCTAPKPVADETGKQASTEVIHSNEKEALENDGVAETDGKSNVDTRVRVKYRLKDLKSVSVFVTGTSEIDQLPKSICDKEKSSDGSTLESLFECSYPTPIVEGFKGTVASVACGALHTAVVTRSGDVYTFGCNDMGALGRSPKDANKSGMMDCNPCIVRLRQVITKVSCGDNHTLFLGSNGSVLFTGAFRDTSGEIGIPDFNDNDELTNAKYLKTPVHLPLMESNSRVIKDICSGENHCLLLPQGGRGVYAFGSNEFGQMMLPPEYKPNVFTKNEYKHNEKMEKLALTYPQFLSVADLHIDSHQPSNPGKRRKYGDQYINRIFTGCCTTFIETGIGRRIYGSGRNAQGELGCGGDDLFVTKVTEIRGLRGLNINNIVGGQFFTVAHTSGGNLYTWGNNCYTGHGSDDDYAKQTTPLKLEAFKSNVDKVFTGADATFVITNRGNIYAWGSAQNYILGNGKDYNFQKVPAKIPKEHFRGFNVVDGMGGAQHTAFLCRKAR</sequence>
<dbReference type="EMBL" id="JAVEPI010000001">
    <property type="protein sequence ID" value="KAK1444380.1"/>
    <property type="molecule type" value="Genomic_DNA"/>
</dbReference>
<accession>A0AAD8PFN8</accession>
<dbReference type="AlphaFoldDB" id="A0AAD8PFN8"/>
<evidence type="ECO:0000256" key="6">
    <source>
        <dbReference type="PROSITE-ProRule" id="PRU00235"/>
    </source>
</evidence>
<feature type="repeat" description="RCC1" evidence="6">
    <location>
        <begin position="463"/>
        <end position="517"/>
    </location>
</feature>
<gene>
    <name evidence="9" type="ORF">BgAZ_102860</name>
</gene>
<keyword evidence="5" id="KW-0862">Zinc</keyword>
<evidence type="ECO:0000256" key="7">
    <source>
        <dbReference type="PROSITE-ProRule" id="PRU00322"/>
    </source>
</evidence>
<dbReference type="Pfam" id="PF25390">
    <property type="entry name" value="WD40_RLD"/>
    <property type="match status" value="1"/>
</dbReference>
<evidence type="ECO:0000256" key="1">
    <source>
        <dbReference type="ARBA" id="ARBA00022658"/>
    </source>
</evidence>
<evidence type="ECO:0000313" key="9">
    <source>
        <dbReference type="EMBL" id="KAK1444380.1"/>
    </source>
</evidence>
<dbReference type="PROSITE" id="PS50199">
    <property type="entry name" value="ZF_RANBP2_2"/>
    <property type="match status" value="1"/>
</dbReference>
<dbReference type="PANTHER" id="PTHR45982:SF1">
    <property type="entry name" value="REGULATOR OF CHROMOSOME CONDENSATION"/>
    <property type="match status" value="1"/>
</dbReference>
<keyword evidence="2" id="KW-0479">Metal-binding</keyword>
<keyword evidence="1" id="KW-0344">Guanine-nucleotide releasing factor</keyword>
<dbReference type="PROSITE" id="PS01358">
    <property type="entry name" value="ZF_RANBP2_1"/>
    <property type="match status" value="1"/>
</dbReference>
<keyword evidence="10" id="KW-1185">Reference proteome</keyword>
<evidence type="ECO:0000256" key="5">
    <source>
        <dbReference type="ARBA" id="ARBA00022833"/>
    </source>
</evidence>
<feature type="domain" description="RanBP2-type" evidence="8">
    <location>
        <begin position="1"/>
        <end position="29"/>
    </location>
</feature>
<proteinExistence type="predicted"/>
<keyword evidence="4 7" id="KW-0863">Zinc-finger</keyword>
<evidence type="ECO:0000256" key="3">
    <source>
        <dbReference type="ARBA" id="ARBA00022737"/>
    </source>
</evidence>
<dbReference type="SUPFAM" id="SSF50985">
    <property type="entry name" value="RCC1/BLIP-II"/>
    <property type="match status" value="1"/>
</dbReference>
<feature type="repeat" description="RCC1" evidence="6">
    <location>
        <begin position="411"/>
        <end position="462"/>
    </location>
</feature>
<evidence type="ECO:0000259" key="8">
    <source>
        <dbReference type="PROSITE" id="PS50199"/>
    </source>
</evidence>
<comment type="caution">
    <text evidence="9">The sequence shown here is derived from an EMBL/GenBank/DDBJ whole genome shotgun (WGS) entry which is preliminary data.</text>
</comment>
<dbReference type="Gene3D" id="4.10.1060.10">
    <property type="entry name" value="Zinc finger, RanBP2-type"/>
    <property type="match status" value="1"/>
</dbReference>
<name>A0AAD8PFN8_BABGI</name>
<dbReference type="PROSITE" id="PS50012">
    <property type="entry name" value="RCC1_3"/>
    <property type="match status" value="4"/>
</dbReference>
<evidence type="ECO:0000256" key="4">
    <source>
        <dbReference type="ARBA" id="ARBA00022771"/>
    </source>
</evidence>
<keyword evidence="3" id="KW-0677">Repeat</keyword>
<dbReference type="InterPro" id="IPR051553">
    <property type="entry name" value="Ran_GTPase-activating"/>
</dbReference>
<dbReference type="GO" id="GO:0008270">
    <property type="term" value="F:zinc ion binding"/>
    <property type="evidence" value="ECO:0007669"/>
    <property type="project" value="UniProtKB-KW"/>
</dbReference>
<dbReference type="InterPro" id="IPR058923">
    <property type="entry name" value="RCC1-like_dom"/>
</dbReference>
<dbReference type="PRINTS" id="PR00633">
    <property type="entry name" value="RCCNDNSATION"/>
</dbReference>
<organism evidence="9 10">
    <name type="scientific">Babesia gibsoni</name>
    <dbReference type="NCBI Taxonomy" id="33632"/>
    <lineage>
        <taxon>Eukaryota</taxon>
        <taxon>Sar</taxon>
        <taxon>Alveolata</taxon>
        <taxon>Apicomplexa</taxon>
        <taxon>Aconoidasida</taxon>
        <taxon>Piroplasmida</taxon>
        <taxon>Babesiidae</taxon>
        <taxon>Babesia</taxon>
    </lineage>
</organism>
<evidence type="ECO:0000256" key="2">
    <source>
        <dbReference type="ARBA" id="ARBA00022723"/>
    </source>
</evidence>
<evidence type="ECO:0000313" key="10">
    <source>
        <dbReference type="Proteomes" id="UP001230268"/>
    </source>
</evidence>
<dbReference type="InterPro" id="IPR001876">
    <property type="entry name" value="Znf_RanBP2"/>
</dbReference>
<dbReference type="Gene3D" id="2.130.10.30">
    <property type="entry name" value="Regulator of chromosome condensation 1/beta-lactamase-inhibitor protein II"/>
    <property type="match status" value="1"/>
</dbReference>
<dbReference type="PANTHER" id="PTHR45982">
    <property type="entry name" value="REGULATOR OF CHROMOSOME CONDENSATION"/>
    <property type="match status" value="1"/>
</dbReference>
<dbReference type="Proteomes" id="UP001230268">
    <property type="component" value="Unassembled WGS sequence"/>
</dbReference>
<dbReference type="InterPro" id="IPR009091">
    <property type="entry name" value="RCC1/BLIP-II"/>
</dbReference>
<reference evidence="9" key="1">
    <citation type="submission" date="2023-08" db="EMBL/GenBank/DDBJ databases">
        <title>Draft sequence of the Babesia gibsoni genome.</title>
        <authorList>
            <person name="Yamagishi J.Y."/>
            <person name="Xuan X.X."/>
        </authorList>
    </citation>
    <scope>NUCLEOTIDE SEQUENCE</scope>
    <source>
        <strain evidence="9">Azabu</strain>
    </source>
</reference>
<dbReference type="InterPro" id="IPR000408">
    <property type="entry name" value="Reg_chr_condens"/>
</dbReference>
<protein>
    <submittedName>
        <fullName evidence="9">Regulator of chromosome condensation like protein</fullName>
    </submittedName>
</protein>
<feature type="repeat" description="RCC1" evidence="6">
    <location>
        <begin position="202"/>
        <end position="266"/>
    </location>
</feature>